<dbReference type="CDD" id="cd07972">
    <property type="entry name" value="OBF_DNA_ligase_Arch_LigB"/>
    <property type="match status" value="1"/>
</dbReference>
<dbReference type="InterPro" id="IPR016059">
    <property type="entry name" value="DNA_ligase_ATP-dep_CS"/>
</dbReference>
<keyword evidence="7 13" id="KW-0067">ATP-binding</keyword>
<evidence type="ECO:0000256" key="3">
    <source>
        <dbReference type="ARBA" id="ARBA00022705"/>
    </source>
</evidence>
<dbReference type="GO" id="GO:0006281">
    <property type="term" value="P:DNA repair"/>
    <property type="evidence" value="ECO:0007669"/>
    <property type="project" value="UniProtKB-KW"/>
</dbReference>
<dbReference type="GO" id="GO:0003910">
    <property type="term" value="F:DNA ligase (ATP) activity"/>
    <property type="evidence" value="ECO:0007669"/>
    <property type="project" value="UniProtKB-EC"/>
</dbReference>
<dbReference type="SUPFAM" id="SSF117018">
    <property type="entry name" value="ATP-dependent DNA ligase DNA-binding domain"/>
    <property type="match status" value="1"/>
</dbReference>
<dbReference type="Pfam" id="PF04675">
    <property type="entry name" value="DNA_ligase_A_N"/>
    <property type="match status" value="1"/>
</dbReference>
<comment type="caution">
    <text evidence="16">The sequence shown here is derived from an EMBL/GenBank/DDBJ whole genome shotgun (WGS) entry which is preliminary data.</text>
</comment>
<dbReference type="Pfam" id="PF01068">
    <property type="entry name" value="DNA_ligase_A_M"/>
    <property type="match status" value="1"/>
</dbReference>
<keyword evidence="10 13" id="KW-0234">DNA repair</keyword>
<evidence type="ECO:0000256" key="8">
    <source>
        <dbReference type="ARBA" id="ARBA00022842"/>
    </source>
</evidence>
<dbReference type="SUPFAM" id="SSF50249">
    <property type="entry name" value="Nucleic acid-binding proteins"/>
    <property type="match status" value="1"/>
</dbReference>
<evidence type="ECO:0000256" key="11">
    <source>
        <dbReference type="ARBA" id="ARBA00023306"/>
    </source>
</evidence>
<dbReference type="PANTHER" id="PTHR45674">
    <property type="entry name" value="DNA LIGASE 1/3 FAMILY MEMBER"/>
    <property type="match status" value="1"/>
</dbReference>
<protein>
    <recommendedName>
        <fullName evidence="13">DNA ligase</fullName>
        <ecNumber evidence="13">6.5.1.1</ecNumber>
    </recommendedName>
</protein>
<dbReference type="InterPro" id="IPR036599">
    <property type="entry name" value="DNA_ligase_N_sf"/>
</dbReference>
<sequence length="544" mass="59345">MAVTADAIAATSSKRAKVRLLADHLVGLDLPHLLRATRYFAGRVFPPGDQRTLNVGGAALSKALREVAGVDDAALSAAYRRHGDAGDTTADVLSARRPAAYQGVDILDIDQAFGAIASAAGPRARETALAELLRRCSPDEGRYVVKLVTGDMRIGLREGLVEEAIGIAFGRPAADVARAVMLRGDLGEVACLVARGETVDRPRYFSPLRFMLASPVADAAEAVRRLGDDVWVEDKYDGIRCQLHHSGVRVALYSRDLNEVTEQFPEVAEAAADTADVILDGEILAFRDGRVLPFHDLQTRLGRRNPSQAARDAVPVIYVAWDVLLHGEASLLDTPLRERRRRLEALSLGDGFALAHLEPAVGATAVDERFADARARRNEGLMLKDPDSAYTPGRRGLAWLKLKRPLDTLDVVVVGAEWGHGKRRGVLSDVTFAVCNAEGDLVTVGKAYTGLTDAEILEMTALLLDITIEDRGHYRTVRPQIVLEVAFDAVQRSSRHRSGYALRFPRIARWRHDKPIEEIDTLERVAALAESQAHEREQLVDPAG</sequence>
<dbReference type="Pfam" id="PF04679">
    <property type="entry name" value="DNA_ligase_A_C"/>
    <property type="match status" value="1"/>
</dbReference>
<dbReference type="NCBIfam" id="TIGR00574">
    <property type="entry name" value="dnl1"/>
    <property type="match status" value="1"/>
</dbReference>
<dbReference type="Proteomes" id="UP000606991">
    <property type="component" value="Unassembled WGS sequence"/>
</dbReference>
<dbReference type="Gene3D" id="3.30.470.30">
    <property type="entry name" value="DNA ligase/mRNA capping enzyme"/>
    <property type="match status" value="1"/>
</dbReference>
<dbReference type="InterPro" id="IPR000977">
    <property type="entry name" value="DNA_ligase_ATP-dep"/>
</dbReference>
<dbReference type="Gene3D" id="1.10.3260.10">
    <property type="entry name" value="DNA ligase, ATP-dependent, N-terminal domain"/>
    <property type="match status" value="1"/>
</dbReference>
<evidence type="ECO:0000256" key="6">
    <source>
        <dbReference type="ARBA" id="ARBA00022763"/>
    </source>
</evidence>
<dbReference type="PROSITE" id="PS00697">
    <property type="entry name" value="DNA_LIGASE_A1"/>
    <property type="match status" value="1"/>
</dbReference>
<keyword evidence="4" id="KW-0479">Metal-binding</keyword>
<keyword evidence="6 13" id="KW-0227">DNA damage</keyword>
<dbReference type="GO" id="GO:0006260">
    <property type="term" value="P:DNA replication"/>
    <property type="evidence" value="ECO:0007669"/>
    <property type="project" value="UniProtKB-KW"/>
</dbReference>
<dbReference type="EMBL" id="JAEKNS010000078">
    <property type="protein sequence ID" value="MBJ7594734.1"/>
    <property type="molecule type" value="Genomic_DNA"/>
</dbReference>
<dbReference type="PROSITE" id="PS50160">
    <property type="entry name" value="DNA_LIGASE_A3"/>
    <property type="match status" value="1"/>
</dbReference>
<dbReference type="GO" id="GO:0003677">
    <property type="term" value="F:DNA binding"/>
    <property type="evidence" value="ECO:0007669"/>
    <property type="project" value="InterPro"/>
</dbReference>
<dbReference type="InterPro" id="IPR012308">
    <property type="entry name" value="DNA_ligase_ATP-dep_N"/>
</dbReference>
<dbReference type="GO" id="GO:0071897">
    <property type="term" value="P:DNA biosynthetic process"/>
    <property type="evidence" value="ECO:0007669"/>
    <property type="project" value="InterPro"/>
</dbReference>
<dbReference type="GO" id="GO:0046872">
    <property type="term" value="F:metal ion binding"/>
    <property type="evidence" value="ECO:0007669"/>
    <property type="project" value="UniProtKB-KW"/>
</dbReference>
<evidence type="ECO:0000256" key="1">
    <source>
        <dbReference type="ARBA" id="ARBA00022598"/>
    </source>
</evidence>
<evidence type="ECO:0000256" key="9">
    <source>
        <dbReference type="ARBA" id="ARBA00023172"/>
    </source>
</evidence>
<keyword evidence="5 13" id="KW-0547">Nucleotide-binding</keyword>
<dbReference type="InterPro" id="IPR012309">
    <property type="entry name" value="DNA_ligase_ATP-dep_C"/>
</dbReference>
<keyword evidence="9 13" id="KW-0233">DNA recombination</keyword>
<comment type="similarity">
    <text evidence="14">Belongs to the ATP-dependent DNA ligase family.</text>
</comment>
<proteinExistence type="inferred from homology"/>
<evidence type="ECO:0000313" key="16">
    <source>
        <dbReference type="EMBL" id="MBJ7594734.1"/>
    </source>
</evidence>
<dbReference type="InterPro" id="IPR012310">
    <property type="entry name" value="DNA_ligase_ATP-dep_cent"/>
</dbReference>
<keyword evidence="2" id="KW-0132">Cell division</keyword>
<name>A0A934JWV2_9BACT</name>
<keyword evidence="8" id="KW-0460">Magnesium</keyword>
<evidence type="ECO:0000313" key="17">
    <source>
        <dbReference type="Proteomes" id="UP000606991"/>
    </source>
</evidence>
<dbReference type="EC" id="6.5.1.1" evidence="13"/>
<dbReference type="InterPro" id="IPR050191">
    <property type="entry name" value="ATP-dep_DNA_ligase"/>
</dbReference>
<dbReference type="GO" id="GO:0006310">
    <property type="term" value="P:DNA recombination"/>
    <property type="evidence" value="ECO:0007669"/>
    <property type="project" value="UniProtKB-KW"/>
</dbReference>
<evidence type="ECO:0000259" key="15">
    <source>
        <dbReference type="PROSITE" id="PS50160"/>
    </source>
</evidence>
<dbReference type="GO" id="GO:0051301">
    <property type="term" value="P:cell division"/>
    <property type="evidence" value="ECO:0007669"/>
    <property type="project" value="UniProtKB-KW"/>
</dbReference>
<accession>A0A934JWV2</accession>
<evidence type="ECO:0000256" key="7">
    <source>
        <dbReference type="ARBA" id="ARBA00022840"/>
    </source>
</evidence>
<evidence type="ECO:0000256" key="2">
    <source>
        <dbReference type="ARBA" id="ARBA00022618"/>
    </source>
</evidence>
<evidence type="ECO:0000256" key="14">
    <source>
        <dbReference type="RuleBase" id="RU004196"/>
    </source>
</evidence>
<gene>
    <name evidence="16" type="ORF">JF886_07705</name>
</gene>
<organism evidence="16 17">
    <name type="scientific">Candidatus Aeolococcus gillhamiae</name>
    <dbReference type="NCBI Taxonomy" id="3127015"/>
    <lineage>
        <taxon>Bacteria</taxon>
        <taxon>Bacillati</taxon>
        <taxon>Candidatus Dormiibacterota</taxon>
        <taxon>Candidatus Dormibacteria</taxon>
        <taxon>Candidatus Aeolococcales</taxon>
        <taxon>Candidatus Aeolococcaceae</taxon>
        <taxon>Candidatus Aeolococcus</taxon>
    </lineage>
</organism>
<dbReference type="InterPro" id="IPR012340">
    <property type="entry name" value="NA-bd_OB-fold"/>
</dbReference>
<dbReference type="PANTHER" id="PTHR45674:SF13">
    <property type="entry name" value="DNA LIGASE-RELATED"/>
    <property type="match status" value="1"/>
</dbReference>
<keyword evidence="11" id="KW-0131">Cell cycle</keyword>
<keyword evidence="3" id="KW-0235">DNA replication</keyword>
<dbReference type="GO" id="GO:0005524">
    <property type="term" value="F:ATP binding"/>
    <property type="evidence" value="ECO:0007669"/>
    <property type="project" value="UniProtKB-KW"/>
</dbReference>
<evidence type="ECO:0000256" key="13">
    <source>
        <dbReference type="RuleBase" id="RU000617"/>
    </source>
</evidence>
<evidence type="ECO:0000256" key="12">
    <source>
        <dbReference type="ARBA" id="ARBA00034003"/>
    </source>
</evidence>
<dbReference type="AlphaFoldDB" id="A0A934JWV2"/>
<feature type="domain" description="ATP-dependent DNA ligase family profile" evidence="15">
    <location>
        <begin position="309"/>
        <end position="436"/>
    </location>
</feature>
<comment type="catalytic activity">
    <reaction evidence="12 13">
        <text>ATP + (deoxyribonucleotide)n-3'-hydroxyl + 5'-phospho-(deoxyribonucleotide)m = (deoxyribonucleotide)n+m + AMP + diphosphate.</text>
        <dbReference type="EC" id="6.5.1.1"/>
    </reaction>
</comment>
<keyword evidence="1 13" id="KW-0436">Ligase</keyword>
<dbReference type="Gene3D" id="2.40.50.140">
    <property type="entry name" value="Nucleic acid-binding proteins"/>
    <property type="match status" value="1"/>
</dbReference>
<evidence type="ECO:0000256" key="5">
    <source>
        <dbReference type="ARBA" id="ARBA00022741"/>
    </source>
</evidence>
<reference evidence="16 17" key="1">
    <citation type="submission" date="2020-10" db="EMBL/GenBank/DDBJ databases">
        <title>Ca. Dormibacterota MAGs.</title>
        <authorList>
            <person name="Montgomery K."/>
        </authorList>
    </citation>
    <scope>NUCLEOTIDE SEQUENCE [LARGE SCALE GENOMIC DNA]</scope>
    <source>
        <strain evidence="16">SC8812_S17_18</strain>
    </source>
</reference>
<dbReference type="SUPFAM" id="SSF56091">
    <property type="entry name" value="DNA ligase/mRNA capping enzyme, catalytic domain"/>
    <property type="match status" value="1"/>
</dbReference>
<evidence type="ECO:0000256" key="4">
    <source>
        <dbReference type="ARBA" id="ARBA00022723"/>
    </source>
</evidence>
<evidence type="ECO:0000256" key="10">
    <source>
        <dbReference type="ARBA" id="ARBA00023204"/>
    </source>
</evidence>
<dbReference type="PROSITE" id="PS00333">
    <property type="entry name" value="DNA_LIGASE_A2"/>
    <property type="match status" value="1"/>
</dbReference>